<organism evidence="2 3">
    <name type="scientific">Hibiscus syriacus</name>
    <name type="common">Rose of Sharon</name>
    <dbReference type="NCBI Taxonomy" id="106335"/>
    <lineage>
        <taxon>Eukaryota</taxon>
        <taxon>Viridiplantae</taxon>
        <taxon>Streptophyta</taxon>
        <taxon>Embryophyta</taxon>
        <taxon>Tracheophyta</taxon>
        <taxon>Spermatophyta</taxon>
        <taxon>Magnoliopsida</taxon>
        <taxon>eudicotyledons</taxon>
        <taxon>Gunneridae</taxon>
        <taxon>Pentapetalae</taxon>
        <taxon>rosids</taxon>
        <taxon>malvids</taxon>
        <taxon>Malvales</taxon>
        <taxon>Malvaceae</taxon>
        <taxon>Malvoideae</taxon>
        <taxon>Hibiscus</taxon>
    </lineage>
</organism>
<dbReference type="SUPFAM" id="SSF82657">
    <property type="entry name" value="BolA-like"/>
    <property type="match status" value="1"/>
</dbReference>
<comment type="caution">
    <text evidence="2">The sequence shown here is derived from an EMBL/GenBank/DDBJ whole genome shotgun (WGS) entry which is preliminary data.</text>
</comment>
<dbReference type="GO" id="GO:0006355">
    <property type="term" value="P:regulation of DNA-templated transcription"/>
    <property type="evidence" value="ECO:0007669"/>
    <property type="project" value="InterPro"/>
</dbReference>
<dbReference type="PANTHER" id="PTHR12735">
    <property type="entry name" value="BOLA-LIKE PROTEIN-RELATED"/>
    <property type="match status" value="1"/>
</dbReference>
<evidence type="ECO:0000313" key="3">
    <source>
        <dbReference type="Proteomes" id="UP000436088"/>
    </source>
</evidence>
<dbReference type="SUPFAM" id="SSF101941">
    <property type="entry name" value="NAC domain"/>
    <property type="match status" value="1"/>
</dbReference>
<dbReference type="AlphaFoldDB" id="A0A6A2XLX4"/>
<dbReference type="EMBL" id="VEPZ02001499">
    <property type="protein sequence ID" value="KAE8670820.1"/>
    <property type="molecule type" value="Genomic_DNA"/>
</dbReference>
<evidence type="ECO:0000256" key="1">
    <source>
        <dbReference type="RuleBase" id="RU003860"/>
    </source>
</evidence>
<dbReference type="Pfam" id="PF01722">
    <property type="entry name" value="BolA"/>
    <property type="match status" value="1"/>
</dbReference>
<protein>
    <submittedName>
        <fullName evidence="2">Protein BOLA2</fullName>
    </submittedName>
</protein>
<sequence length="205" mass="23105">MGRGWWKATSHVKAISSANGGVMGYKRPLTFYRKEKLKEDVTSMENICSNNSICRNITPMQLEFAFEHPLPLMQPPSPVKSNANYDNDCCQTRTCFMVNSTLYLQTFGHGIIGEYTETEKEKMGVTKEQVESSLTSKLKPLHLVRCKFCNRDCVGTIRGKRLLERHRIVNAALEEELKQIHALDKKALTLSSGNSSKAEKSKSDA</sequence>
<name>A0A6A2XLX4_HIBSY</name>
<dbReference type="InterPro" id="IPR036065">
    <property type="entry name" value="BolA-like_sf"/>
</dbReference>
<evidence type="ECO:0000313" key="2">
    <source>
        <dbReference type="EMBL" id="KAE8670820.1"/>
    </source>
</evidence>
<gene>
    <name evidence="2" type="ORF">F3Y22_tig00112079pilonHSYRG00056</name>
</gene>
<accession>A0A6A2XLX4</accession>
<dbReference type="InterPro" id="IPR036093">
    <property type="entry name" value="NAC_dom_sf"/>
</dbReference>
<dbReference type="GO" id="GO:0051604">
    <property type="term" value="P:protein maturation"/>
    <property type="evidence" value="ECO:0007669"/>
    <property type="project" value="InterPro"/>
</dbReference>
<dbReference type="GO" id="GO:0051537">
    <property type="term" value="F:2 iron, 2 sulfur cluster binding"/>
    <property type="evidence" value="ECO:0007669"/>
    <property type="project" value="InterPro"/>
</dbReference>
<proteinExistence type="inferred from homology"/>
<comment type="similarity">
    <text evidence="1">Belongs to the BolA/IbaG family.</text>
</comment>
<dbReference type="GO" id="GO:0005634">
    <property type="term" value="C:nucleus"/>
    <property type="evidence" value="ECO:0007669"/>
    <property type="project" value="TreeGrafter"/>
</dbReference>
<dbReference type="GO" id="GO:0003677">
    <property type="term" value="F:DNA binding"/>
    <property type="evidence" value="ECO:0007669"/>
    <property type="project" value="InterPro"/>
</dbReference>
<dbReference type="InterPro" id="IPR045115">
    <property type="entry name" value="BOL2"/>
</dbReference>
<keyword evidence="3" id="KW-1185">Reference proteome</keyword>
<reference evidence="2" key="1">
    <citation type="submission" date="2019-09" db="EMBL/GenBank/DDBJ databases">
        <title>Draft genome information of white flower Hibiscus syriacus.</title>
        <authorList>
            <person name="Kim Y.-M."/>
        </authorList>
    </citation>
    <scope>NUCLEOTIDE SEQUENCE [LARGE SCALE GENOMIC DNA]</scope>
    <source>
        <strain evidence="2">YM2019G1</strain>
    </source>
</reference>
<dbReference type="Gene3D" id="3.30.300.90">
    <property type="entry name" value="BolA-like"/>
    <property type="match status" value="1"/>
</dbReference>
<dbReference type="PANTHER" id="PTHR12735:SF27">
    <property type="entry name" value="BOLA-LIKE PROTEIN 2"/>
    <property type="match status" value="1"/>
</dbReference>
<dbReference type="GO" id="GO:0006879">
    <property type="term" value="P:intracellular iron ion homeostasis"/>
    <property type="evidence" value="ECO:0007669"/>
    <property type="project" value="InterPro"/>
</dbReference>
<dbReference type="GO" id="GO:0005829">
    <property type="term" value="C:cytosol"/>
    <property type="evidence" value="ECO:0007669"/>
    <property type="project" value="TreeGrafter"/>
</dbReference>
<dbReference type="Proteomes" id="UP000436088">
    <property type="component" value="Unassembled WGS sequence"/>
</dbReference>
<dbReference type="InterPro" id="IPR002634">
    <property type="entry name" value="BolA"/>
</dbReference>